<dbReference type="AlphaFoldDB" id="A0A0E9RN78"/>
<sequence>MLLNWWLYLSGVSVSLNSKSAHSHNWSFLFSGMLVVVMRPQITYKDSFLQTDKVPCSPS</sequence>
<protein>
    <submittedName>
        <fullName evidence="1">Uncharacterized protein</fullName>
    </submittedName>
</protein>
<evidence type="ECO:0000313" key="1">
    <source>
        <dbReference type="EMBL" id="JAH30554.1"/>
    </source>
</evidence>
<reference evidence="1" key="1">
    <citation type="submission" date="2014-11" db="EMBL/GenBank/DDBJ databases">
        <authorList>
            <person name="Amaro Gonzalez C."/>
        </authorList>
    </citation>
    <scope>NUCLEOTIDE SEQUENCE</scope>
</reference>
<name>A0A0E9RN78_ANGAN</name>
<reference evidence="1" key="2">
    <citation type="journal article" date="2015" name="Fish Shellfish Immunol.">
        <title>Early steps in the European eel (Anguilla anguilla)-Vibrio vulnificus interaction in the gills: Role of the RtxA13 toxin.</title>
        <authorList>
            <person name="Callol A."/>
            <person name="Pajuelo D."/>
            <person name="Ebbesson L."/>
            <person name="Teles M."/>
            <person name="MacKenzie S."/>
            <person name="Amaro C."/>
        </authorList>
    </citation>
    <scope>NUCLEOTIDE SEQUENCE</scope>
</reference>
<dbReference type="EMBL" id="GBXM01078023">
    <property type="protein sequence ID" value="JAH30554.1"/>
    <property type="molecule type" value="Transcribed_RNA"/>
</dbReference>
<proteinExistence type="predicted"/>
<organism evidence="1">
    <name type="scientific">Anguilla anguilla</name>
    <name type="common">European freshwater eel</name>
    <name type="synonym">Muraena anguilla</name>
    <dbReference type="NCBI Taxonomy" id="7936"/>
    <lineage>
        <taxon>Eukaryota</taxon>
        <taxon>Metazoa</taxon>
        <taxon>Chordata</taxon>
        <taxon>Craniata</taxon>
        <taxon>Vertebrata</taxon>
        <taxon>Euteleostomi</taxon>
        <taxon>Actinopterygii</taxon>
        <taxon>Neopterygii</taxon>
        <taxon>Teleostei</taxon>
        <taxon>Anguilliformes</taxon>
        <taxon>Anguillidae</taxon>
        <taxon>Anguilla</taxon>
    </lineage>
</organism>
<accession>A0A0E9RN78</accession>